<dbReference type="InterPro" id="IPR036869">
    <property type="entry name" value="J_dom_sf"/>
</dbReference>
<sequence>MRSSSSIVGVMKMRKKMHLVDLHGLEDTVGSEIRGIMVSVHMSFITILSKAGGGFEFCTSDDDDEPETVFRNAFRGNQHTYYWSFESDDFPRRNSRRSHSESSGHWSYETDDEGEISTQTEVSVARKALGLSTSGPLKLEDVKSAYRTCALRWHPDRHHGSSKVVIFQHPNLTSLCNLCKVFYSSFHSVIICWFPEFTSGLGATVR</sequence>
<dbReference type="SUPFAM" id="SSF46565">
    <property type="entry name" value="Chaperone J-domain"/>
    <property type="match status" value="1"/>
</dbReference>
<dbReference type="EnsemblPlants" id="AET1Gv20612100.5">
    <property type="protein sequence ID" value="AET1Gv20612100.5"/>
    <property type="gene ID" value="AET1Gv20612100"/>
</dbReference>
<accession>A0A452Z2J3</accession>
<name>A0A452Z2J3_AEGTS</name>
<dbReference type="Gene3D" id="1.10.287.110">
    <property type="entry name" value="DnaJ domain"/>
    <property type="match status" value="1"/>
</dbReference>
<reference evidence="2" key="5">
    <citation type="journal article" date="2021" name="G3 (Bethesda)">
        <title>Aegilops tauschii genome assembly Aet v5.0 features greater sequence contiguity and improved annotation.</title>
        <authorList>
            <person name="Wang L."/>
            <person name="Zhu T."/>
            <person name="Rodriguez J.C."/>
            <person name="Deal K.R."/>
            <person name="Dubcovsky J."/>
            <person name="McGuire P.E."/>
            <person name="Lux T."/>
            <person name="Spannagl M."/>
            <person name="Mayer K.F.X."/>
            <person name="Baldrich P."/>
            <person name="Meyers B.C."/>
            <person name="Huo N."/>
            <person name="Gu Y.Q."/>
            <person name="Zhou H."/>
            <person name="Devos K.M."/>
            <person name="Bennetzen J.L."/>
            <person name="Unver T."/>
            <person name="Budak H."/>
            <person name="Gulick P.J."/>
            <person name="Galiba G."/>
            <person name="Kalapos B."/>
            <person name="Nelson D.R."/>
            <person name="Li P."/>
            <person name="You F.M."/>
            <person name="Luo M.C."/>
            <person name="Dvorak J."/>
        </authorList>
    </citation>
    <scope>NUCLEOTIDE SEQUENCE [LARGE SCALE GENOMIC DNA]</scope>
    <source>
        <strain evidence="2">cv. AL8/78</strain>
    </source>
</reference>
<reference evidence="2" key="3">
    <citation type="journal article" date="2017" name="Nature">
        <title>Genome sequence of the progenitor of the wheat D genome Aegilops tauschii.</title>
        <authorList>
            <person name="Luo M.C."/>
            <person name="Gu Y.Q."/>
            <person name="Puiu D."/>
            <person name="Wang H."/>
            <person name="Twardziok S.O."/>
            <person name="Deal K.R."/>
            <person name="Huo N."/>
            <person name="Zhu T."/>
            <person name="Wang L."/>
            <person name="Wang Y."/>
            <person name="McGuire P.E."/>
            <person name="Liu S."/>
            <person name="Long H."/>
            <person name="Ramasamy R.K."/>
            <person name="Rodriguez J.C."/>
            <person name="Van S.L."/>
            <person name="Yuan L."/>
            <person name="Wang Z."/>
            <person name="Xia Z."/>
            <person name="Xiao L."/>
            <person name="Anderson O.D."/>
            <person name="Ouyang S."/>
            <person name="Liang Y."/>
            <person name="Zimin A.V."/>
            <person name="Pertea G."/>
            <person name="Qi P."/>
            <person name="Bennetzen J.L."/>
            <person name="Dai X."/>
            <person name="Dawson M.W."/>
            <person name="Muller H.G."/>
            <person name="Kugler K."/>
            <person name="Rivarola-Duarte L."/>
            <person name="Spannagl M."/>
            <person name="Mayer K.F.X."/>
            <person name="Lu F.H."/>
            <person name="Bevan M.W."/>
            <person name="Leroy P."/>
            <person name="Li P."/>
            <person name="You F.M."/>
            <person name="Sun Q."/>
            <person name="Liu Z."/>
            <person name="Lyons E."/>
            <person name="Wicker T."/>
            <person name="Salzberg S.L."/>
            <person name="Devos K.M."/>
            <person name="Dvorak J."/>
        </authorList>
    </citation>
    <scope>NUCLEOTIDE SEQUENCE [LARGE SCALE GENOMIC DNA]</scope>
    <source>
        <strain evidence="2">cv. AL8/78</strain>
    </source>
</reference>
<dbReference type="GO" id="GO:0005783">
    <property type="term" value="C:endoplasmic reticulum"/>
    <property type="evidence" value="ECO:0007669"/>
    <property type="project" value="UniProtKB-ARBA"/>
</dbReference>
<evidence type="ECO:0000313" key="2">
    <source>
        <dbReference type="EnsemblPlants" id="AET1Gv20612100.5"/>
    </source>
</evidence>
<dbReference type="PANTHER" id="PTHR45376:SF1">
    <property type="entry name" value="CHAPERONE DNAJ-DOMAIN SUPERFAMILY PROTEIN-RELATED"/>
    <property type="match status" value="1"/>
</dbReference>
<keyword evidence="3" id="KW-1185">Reference proteome</keyword>
<evidence type="ECO:0000313" key="3">
    <source>
        <dbReference type="Proteomes" id="UP000015105"/>
    </source>
</evidence>
<protein>
    <recommendedName>
        <fullName evidence="4">J domain-containing protein</fullName>
    </recommendedName>
</protein>
<dbReference type="CDD" id="cd06257">
    <property type="entry name" value="DnaJ"/>
    <property type="match status" value="1"/>
</dbReference>
<reference evidence="2" key="4">
    <citation type="submission" date="2019-03" db="UniProtKB">
        <authorList>
            <consortium name="EnsemblPlants"/>
        </authorList>
    </citation>
    <scope>IDENTIFICATION</scope>
</reference>
<dbReference type="AlphaFoldDB" id="A0A452Z2J3"/>
<evidence type="ECO:0000256" key="1">
    <source>
        <dbReference type="SAM" id="MobiDB-lite"/>
    </source>
</evidence>
<dbReference type="PANTHER" id="PTHR45376">
    <property type="entry name" value="CHAPERONE DNAJ-DOMAIN SUPERFAMILY PROTEIN-RELATED"/>
    <property type="match status" value="1"/>
</dbReference>
<organism evidence="2 3">
    <name type="scientific">Aegilops tauschii subsp. strangulata</name>
    <name type="common">Goatgrass</name>
    <dbReference type="NCBI Taxonomy" id="200361"/>
    <lineage>
        <taxon>Eukaryota</taxon>
        <taxon>Viridiplantae</taxon>
        <taxon>Streptophyta</taxon>
        <taxon>Embryophyta</taxon>
        <taxon>Tracheophyta</taxon>
        <taxon>Spermatophyta</taxon>
        <taxon>Magnoliopsida</taxon>
        <taxon>Liliopsida</taxon>
        <taxon>Poales</taxon>
        <taxon>Poaceae</taxon>
        <taxon>BOP clade</taxon>
        <taxon>Pooideae</taxon>
        <taxon>Triticodae</taxon>
        <taxon>Triticeae</taxon>
        <taxon>Triticinae</taxon>
        <taxon>Aegilops</taxon>
    </lineage>
</organism>
<reference evidence="3" key="1">
    <citation type="journal article" date="2014" name="Science">
        <title>Ancient hybridizations among the ancestral genomes of bread wheat.</title>
        <authorList>
            <consortium name="International Wheat Genome Sequencing Consortium,"/>
            <person name="Marcussen T."/>
            <person name="Sandve S.R."/>
            <person name="Heier L."/>
            <person name="Spannagl M."/>
            <person name="Pfeifer M."/>
            <person name="Jakobsen K.S."/>
            <person name="Wulff B.B."/>
            <person name="Steuernagel B."/>
            <person name="Mayer K.F."/>
            <person name="Olsen O.A."/>
        </authorList>
    </citation>
    <scope>NUCLEOTIDE SEQUENCE [LARGE SCALE GENOMIC DNA]</scope>
    <source>
        <strain evidence="3">cv. AL8/78</strain>
    </source>
</reference>
<dbReference type="Gramene" id="AET1Gv20612100.5">
    <property type="protein sequence ID" value="AET1Gv20612100.5"/>
    <property type="gene ID" value="AET1Gv20612100"/>
</dbReference>
<proteinExistence type="predicted"/>
<feature type="region of interest" description="Disordered" evidence="1">
    <location>
        <begin position="89"/>
        <end position="114"/>
    </location>
</feature>
<dbReference type="Proteomes" id="UP000015105">
    <property type="component" value="Chromosome 1D"/>
</dbReference>
<dbReference type="InterPro" id="IPR001623">
    <property type="entry name" value="DnaJ_domain"/>
</dbReference>
<evidence type="ECO:0008006" key="4">
    <source>
        <dbReference type="Google" id="ProtNLM"/>
    </source>
</evidence>
<reference evidence="3" key="2">
    <citation type="journal article" date="2017" name="Nat. Plants">
        <title>The Aegilops tauschii genome reveals multiple impacts of transposons.</title>
        <authorList>
            <person name="Zhao G."/>
            <person name="Zou C."/>
            <person name="Li K."/>
            <person name="Wang K."/>
            <person name="Li T."/>
            <person name="Gao L."/>
            <person name="Zhang X."/>
            <person name="Wang H."/>
            <person name="Yang Z."/>
            <person name="Liu X."/>
            <person name="Jiang W."/>
            <person name="Mao L."/>
            <person name="Kong X."/>
            <person name="Jiao Y."/>
            <person name="Jia J."/>
        </authorList>
    </citation>
    <scope>NUCLEOTIDE SEQUENCE [LARGE SCALE GENOMIC DNA]</scope>
    <source>
        <strain evidence="3">cv. AL8/78</strain>
    </source>
</reference>